<protein>
    <submittedName>
        <fullName evidence="1">Uncharacterized protein</fullName>
    </submittedName>
</protein>
<dbReference type="EMBL" id="UINC01063571">
    <property type="protein sequence ID" value="SVB91333.1"/>
    <property type="molecule type" value="Genomic_DNA"/>
</dbReference>
<organism evidence="1">
    <name type="scientific">marine metagenome</name>
    <dbReference type="NCBI Taxonomy" id="408172"/>
    <lineage>
        <taxon>unclassified sequences</taxon>
        <taxon>metagenomes</taxon>
        <taxon>ecological metagenomes</taxon>
    </lineage>
</organism>
<gene>
    <name evidence="1" type="ORF">METZ01_LOCUS244187</name>
</gene>
<proteinExistence type="predicted"/>
<name>A0A382HXJ2_9ZZZZ</name>
<feature type="non-terminal residue" evidence="1">
    <location>
        <position position="35"/>
    </location>
</feature>
<reference evidence="1" key="1">
    <citation type="submission" date="2018-05" db="EMBL/GenBank/DDBJ databases">
        <authorList>
            <person name="Lanie J.A."/>
            <person name="Ng W.-L."/>
            <person name="Kazmierczak K.M."/>
            <person name="Andrzejewski T.M."/>
            <person name="Davidsen T.M."/>
            <person name="Wayne K.J."/>
            <person name="Tettelin H."/>
            <person name="Glass J.I."/>
            <person name="Rusch D."/>
            <person name="Podicherti R."/>
            <person name="Tsui H.-C.T."/>
            <person name="Winkler M.E."/>
        </authorList>
    </citation>
    <scope>NUCLEOTIDE SEQUENCE</scope>
</reference>
<sequence length="35" mass="3802">MALEVAPFCTRVLAPFCTRVSTRASVMASKFPISI</sequence>
<accession>A0A382HXJ2</accession>
<evidence type="ECO:0000313" key="1">
    <source>
        <dbReference type="EMBL" id="SVB91333.1"/>
    </source>
</evidence>
<dbReference type="AlphaFoldDB" id="A0A382HXJ2"/>